<dbReference type="EMBL" id="VLNR01000056">
    <property type="protein sequence ID" value="TSE05704.1"/>
    <property type="molecule type" value="Genomic_DNA"/>
</dbReference>
<keyword evidence="10" id="KW-1185">Reference proteome</keyword>
<name>A0A554VF17_9FLAO</name>
<evidence type="ECO:0000256" key="3">
    <source>
        <dbReference type="ARBA" id="ARBA00023211"/>
    </source>
</evidence>
<evidence type="ECO:0000256" key="5">
    <source>
        <dbReference type="ARBA" id="ARBA00023277"/>
    </source>
</evidence>
<dbReference type="Gene3D" id="2.60.120.10">
    <property type="entry name" value="Jelly Rolls"/>
    <property type="match status" value="1"/>
</dbReference>
<sequence length="187" mass="21088">MIKFEEFKDVCQQSIEMIEAAGLLLTPEDKKKITAADFGLNHIKKEGVQILTMFQTDRIAGKILVLLPNQTEPEHWHPTVGNDPGKEEVIRAISGELYFYIPGENNMTQGFIVDGKEDCYTMRNEVVLNPGDQLVLPAGTKHWFQAGKKGAVMYSFSTTVTDLMDQFTDQNIVRDTIIEQEPSNSTY</sequence>
<evidence type="ECO:0000256" key="2">
    <source>
        <dbReference type="ARBA" id="ARBA00022723"/>
    </source>
</evidence>
<dbReference type="RefSeq" id="WP_143917934.1">
    <property type="nucleotide sequence ID" value="NZ_CANMIK010000054.1"/>
</dbReference>
<evidence type="ECO:0000256" key="8">
    <source>
        <dbReference type="ARBA" id="ARBA00044972"/>
    </source>
</evidence>
<organism evidence="9 10">
    <name type="scientific">Aquimarina algiphila</name>
    <dbReference type="NCBI Taxonomy" id="2047982"/>
    <lineage>
        <taxon>Bacteria</taxon>
        <taxon>Pseudomonadati</taxon>
        <taxon>Bacteroidota</taxon>
        <taxon>Flavobacteriia</taxon>
        <taxon>Flavobacteriales</taxon>
        <taxon>Flavobacteriaceae</taxon>
        <taxon>Aquimarina</taxon>
    </lineage>
</organism>
<dbReference type="GO" id="GO:0046872">
    <property type="term" value="F:metal ion binding"/>
    <property type="evidence" value="ECO:0007669"/>
    <property type="project" value="UniProtKB-KW"/>
</dbReference>
<evidence type="ECO:0000313" key="9">
    <source>
        <dbReference type="EMBL" id="TSE05704.1"/>
    </source>
</evidence>
<evidence type="ECO:0000256" key="6">
    <source>
        <dbReference type="ARBA" id="ARBA00044907"/>
    </source>
</evidence>
<evidence type="ECO:0000256" key="4">
    <source>
        <dbReference type="ARBA" id="ARBA00023235"/>
    </source>
</evidence>
<dbReference type="EC" id="5.3.1.15" evidence="8"/>
<evidence type="ECO:0000313" key="10">
    <source>
        <dbReference type="Proteomes" id="UP000318833"/>
    </source>
</evidence>
<evidence type="ECO:0000256" key="1">
    <source>
        <dbReference type="ARBA" id="ARBA00001936"/>
    </source>
</evidence>
<protein>
    <recommendedName>
        <fullName evidence="8">D-lyxose ketol-isomerase</fullName>
        <ecNumber evidence="8">5.3.1.15</ecNumber>
    </recommendedName>
</protein>
<dbReference type="CDD" id="cd20308">
    <property type="entry name" value="cupin_YdaE"/>
    <property type="match status" value="1"/>
</dbReference>
<comment type="cofactor">
    <cofactor evidence="1">
        <name>Mn(2+)</name>
        <dbReference type="ChEBI" id="CHEBI:29035"/>
    </cofactor>
</comment>
<dbReference type="Proteomes" id="UP000318833">
    <property type="component" value="Unassembled WGS sequence"/>
</dbReference>
<dbReference type="InterPro" id="IPR014710">
    <property type="entry name" value="RmlC-like_jellyroll"/>
</dbReference>
<reference evidence="9 10" key="1">
    <citation type="submission" date="2019-07" db="EMBL/GenBank/DDBJ databases">
        <title>The draft genome sequence of Aquimarina algiphila M91.</title>
        <authorList>
            <person name="Meng X."/>
        </authorList>
    </citation>
    <scope>NUCLEOTIDE SEQUENCE [LARGE SCALE GENOMIC DNA]</scope>
    <source>
        <strain evidence="9 10">M91</strain>
    </source>
</reference>
<dbReference type="InterPro" id="IPR011051">
    <property type="entry name" value="RmlC_Cupin_sf"/>
</dbReference>
<gene>
    <name evidence="9" type="ORF">FOF46_22005</name>
</gene>
<dbReference type="OrthoDB" id="9781654at2"/>
<dbReference type="GO" id="GO:0047828">
    <property type="term" value="F:D-lyxose ketol-isomerase activity"/>
    <property type="evidence" value="ECO:0007669"/>
    <property type="project" value="UniProtKB-EC"/>
</dbReference>
<keyword evidence="5" id="KW-0119">Carbohydrate metabolism</keyword>
<dbReference type="InterPro" id="IPR010864">
    <property type="entry name" value="D-lyxose_isomer"/>
</dbReference>
<comment type="similarity">
    <text evidence="7">Belongs to the D-lyxose ketol-isomerase family.</text>
</comment>
<accession>A0A554VF17</accession>
<keyword evidence="4 9" id="KW-0413">Isomerase</keyword>
<dbReference type="SUPFAM" id="SSF51182">
    <property type="entry name" value="RmlC-like cupins"/>
    <property type="match status" value="1"/>
</dbReference>
<evidence type="ECO:0000256" key="7">
    <source>
        <dbReference type="ARBA" id="ARBA00044951"/>
    </source>
</evidence>
<proteinExistence type="inferred from homology"/>
<dbReference type="Pfam" id="PF07385">
    <property type="entry name" value="Lyx_isomer"/>
    <property type="match status" value="1"/>
</dbReference>
<keyword evidence="2" id="KW-0479">Metal-binding</keyword>
<comment type="catalytic activity">
    <reaction evidence="6">
        <text>D-lyxose = D-xylulose</text>
        <dbReference type="Rhea" id="RHEA:14201"/>
        <dbReference type="ChEBI" id="CHEBI:16789"/>
        <dbReference type="ChEBI" id="CHEBI:17140"/>
        <dbReference type="EC" id="5.3.1.15"/>
    </reaction>
</comment>
<dbReference type="AlphaFoldDB" id="A0A554VF17"/>
<keyword evidence="3" id="KW-0464">Manganese</keyword>
<comment type="caution">
    <text evidence="9">The sequence shown here is derived from an EMBL/GenBank/DDBJ whole genome shotgun (WGS) entry which is preliminary data.</text>
</comment>